<reference evidence="1 2" key="1">
    <citation type="submission" date="2016-05" db="EMBL/GenBank/DDBJ databases">
        <title>Single-cell genome of chain-forming Candidatus Thiomargarita nelsonii and comparison to other large sulfur-oxidizing bacteria.</title>
        <authorList>
            <person name="Winkel M."/>
            <person name="Salman V."/>
            <person name="Woyke T."/>
            <person name="Schulz-Vogt H."/>
            <person name="Richter M."/>
            <person name="Flood B."/>
            <person name="Bailey J."/>
            <person name="Amann R."/>
            <person name="Mussmann M."/>
        </authorList>
    </citation>
    <scope>NUCLEOTIDE SEQUENCE [LARGE SCALE GENOMIC DNA]</scope>
    <source>
        <strain evidence="1 2">THI036</strain>
    </source>
</reference>
<evidence type="ECO:0000313" key="2">
    <source>
        <dbReference type="Proteomes" id="UP000076962"/>
    </source>
</evidence>
<evidence type="ECO:0000313" key="1">
    <source>
        <dbReference type="EMBL" id="OAD23465.1"/>
    </source>
</evidence>
<name>A0A176S613_9GAMM</name>
<accession>A0A176S613</accession>
<dbReference type="EMBL" id="LUTY01000352">
    <property type="protein sequence ID" value="OAD23465.1"/>
    <property type="molecule type" value="Genomic_DNA"/>
</dbReference>
<proteinExistence type="predicted"/>
<keyword evidence="2" id="KW-1185">Reference proteome</keyword>
<dbReference type="AlphaFoldDB" id="A0A176S613"/>
<sequence length="97" mass="11402">MCLKIIEILHKVCFNYIENPYTEAKIMTKEIIGSRQLLNEVVGRFRIKGTNLTQWCKKNGIKEPNARIYLQGDRNGPKAKEWRRRIVEAARQPMKTN</sequence>
<dbReference type="Proteomes" id="UP000076962">
    <property type="component" value="Unassembled WGS sequence"/>
</dbReference>
<organism evidence="1 2">
    <name type="scientific">Candidatus Thiomargarita nelsonii</name>
    <dbReference type="NCBI Taxonomy" id="1003181"/>
    <lineage>
        <taxon>Bacteria</taxon>
        <taxon>Pseudomonadati</taxon>
        <taxon>Pseudomonadota</taxon>
        <taxon>Gammaproteobacteria</taxon>
        <taxon>Thiotrichales</taxon>
        <taxon>Thiotrichaceae</taxon>
        <taxon>Thiomargarita</taxon>
    </lineage>
</organism>
<protein>
    <submittedName>
        <fullName evidence="1">Uncharacterized protein</fullName>
    </submittedName>
</protein>
<gene>
    <name evidence="1" type="ORF">THIOM_000704</name>
</gene>
<comment type="caution">
    <text evidence="1">The sequence shown here is derived from an EMBL/GenBank/DDBJ whole genome shotgun (WGS) entry which is preliminary data.</text>
</comment>